<evidence type="ECO:0000256" key="5">
    <source>
        <dbReference type="ARBA" id="ARBA00022643"/>
    </source>
</evidence>
<dbReference type="PANTHER" id="PTHR42747:SF3">
    <property type="entry name" value="NITRONATE MONOOXYGENASE-RELATED"/>
    <property type="match status" value="1"/>
</dbReference>
<sequence>MTRVTPRAHDFCGRFGLERPILLAPMAGACPPSLSIAVANAGGLGACGALLMQPAAIQAWAEEVRRGTNGAFQMNLWIPDPPPRRDPAQEARLRAFLSGWGPEVAADAGDATPPDFAAQCEALIAARPPIVSSVMGLFPAGFVARLKASGIRWFANVSTVAEARAAEAAGADAVVAQGMEAGGHRGCFDAASAEAGMVGLLSLVPAVVDAVRIPVVATGGIADGRGVAAALVLGASAAQIGTGFLRCPEARLAPAWADALAQTPPEGTAVSRVFSGRAGRSIATGYVRAATAPEAPVPAPYPVQRGLTAAMRDLATRSGDIERMQAWAGQSAALARAEPAADLARALWDEACGLLG</sequence>
<evidence type="ECO:0000313" key="11">
    <source>
        <dbReference type="Proteomes" id="UP000765160"/>
    </source>
</evidence>
<dbReference type="RefSeq" id="WP_168046439.1">
    <property type="nucleotide sequence ID" value="NZ_JAATJR010000001.1"/>
</dbReference>
<proteinExistence type="inferred from homology"/>
<dbReference type="Pfam" id="PF03060">
    <property type="entry name" value="NMO"/>
    <property type="match status" value="1"/>
</dbReference>
<keyword evidence="5" id="KW-0288">FMN</keyword>
<comment type="cofactor">
    <cofactor evidence="1">
        <name>FMN</name>
        <dbReference type="ChEBI" id="CHEBI:58210"/>
    </cofactor>
</comment>
<reference evidence="10 11" key="1">
    <citation type="submission" date="2020-03" db="EMBL/GenBank/DDBJ databases">
        <title>Roseomonas selenitidurans sp. nov. isolated from soil.</title>
        <authorList>
            <person name="Liu H."/>
        </authorList>
    </citation>
    <scope>NUCLEOTIDE SEQUENCE [LARGE SCALE GENOMIC DNA]</scope>
    <source>
        <strain evidence="10 11">JCM 15073</strain>
    </source>
</reference>
<name>A0ABX1ETH9_9PROT</name>
<keyword evidence="11" id="KW-1185">Reference proteome</keyword>
<dbReference type="EMBL" id="JAAVTX010000001">
    <property type="protein sequence ID" value="NKE43443.1"/>
    <property type="molecule type" value="Genomic_DNA"/>
</dbReference>
<protein>
    <recommendedName>
        <fullName evidence="8">Propionate 3-nitronate monooxygenase</fullName>
    </recommendedName>
</protein>
<comment type="caution">
    <text evidence="10">The sequence shown here is derived from an EMBL/GenBank/DDBJ whole genome shotgun (WGS) entry which is preliminary data.</text>
</comment>
<dbReference type="PROSITE" id="PS51257">
    <property type="entry name" value="PROKAR_LIPOPROTEIN"/>
    <property type="match status" value="1"/>
</dbReference>
<evidence type="ECO:0000256" key="8">
    <source>
        <dbReference type="ARBA" id="ARBA00031155"/>
    </source>
</evidence>
<keyword evidence="7 10" id="KW-0503">Monooxygenase</keyword>
<dbReference type="Gene3D" id="3.20.20.70">
    <property type="entry name" value="Aldolase class I"/>
    <property type="match status" value="1"/>
</dbReference>
<organism evidence="10 11">
    <name type="scientific">Falsiroseomonas frigidaquae</name>
    <dbReference type="NCBI Taxonomy" id="487318"/>
    <lineage>
        <taxon>Bacteria</taxon>
        <taxon>Pseudomonadati</taxon>
        <taxon>Pseudomonadota</taxon>
        <taxon>Alphaproteobacteria</taxon>
        <taxon>Acetobacterales</taxon>
        <taxon>Roseomonadaceae</taxon>
        <taxon>Falsiroseomonas</taxon>
    </lineage>
</organism>
<gene>
    <name evidence="10" type="ORF">HB662_01545</name>
</gene>
<keyword evidence="3" id="KW-0216">Detoxification</keyword>
<dbReference type="InterPro" id="IPR013785">
    <property type="entry name" value="Aldolase_TIM"/>
</dbReference>
<evidence type="ECO:0000256" key="4">
    <source>
        <dbReference type="ARBA" id="ARBA00022630"/>
    </source>
</evidence>
<evidence type="ECO:0000256" key="2">
    <source>
        <dbReference type="ARBA" id="ARBA00009881"/>
    </source>
</evidence>
<keyword evidence="6" id="KW-0560">Oxidoreductase</keyword>
<dbReference type="Proteomes" id="UP000765160">
    <property type="component" value="Unassembled WGS sequence"/>
</dbReference>
<comment type="catalytic activity">
    <reaction evidence="9">
        <text>3 propionate 3-nitronate + 3 O2 + H2O = 3 3-oxopropanoate + 2 nitrate + nitrite + H2O2 + 3 H(+)</text>
        <dbReference type="Rhea" id="RHEA:57332"/>
        <dbReference type="ChEBI" id="CHEBI:15377"/>
        <dbReference type="ChEBI" id="CHEBI:15378"/>
        <dbReference type="ChEBI" id="CHEBI:15379"/>
        <dbReference type="ChEBI" id="CHEBI:16240"/>
        <dbReference type="ChEBI" id="CHEBI:16301"/>
        <dbReference type="ChEBI" id="CHEBI:17632"/>
        <dbReference type="ChEBI" id="CHEBI:33190"/>
        <dbReference type="ChEBI" id="CHEBI:136067"/>
    </reaction>
</comment>
<evidence type="ECO:0000256" key="1">
    <source>
        <dbReference type="ARBA" id="ARBA00001917"/>
    </source>
</evidence>
<keyword evidence="4" id="KW-0285">Flavoprotein</keyword>
<dbReference type="PANTHER" id="PTHR42747">
    <property type="entry name" value="NITRONATE MONOOXYGENASE-RELATED"/>
    <property type="match status" value="1"/>
</dbReference>
<dbReference type="CDD" id="cd04730">
    <property type="entry name" value="NPD_like"/>
    <property type="match status" value="1"/>
</dbReference>
<accession>A0ABX1ETH9</accession>
<evidence type="ECO:0000256" key="7">
    <source>
        <dbReference type="ARBA" id="ARBA00023033"/>
    </source>
</evidence>
<dbReference type="InterPro" id="IPR004136">
    <property type="entry name" value="NMO"/>
</dbReference>
<dbReference type="SUPFAM" id="SSF51412">
    <property type="entry name" value="Inosine monophosphate dehydrogenase (IMPDH)"/>
    <property type="match status" value="1"/>
</dbReference>
<evidence type="ECO:0000313" key="10">
    <source>
        <dbReference type="EMBL" id="NKE43443.1"/>
    </source>
</evidence>
<evidence type="ECO:0000256" key="9">
    <source>
        <dbReference type="ARBA" id="ARBA00049401"/>
    </source>
</evidence>
<evidence type="ECO:0000256" key="6">
    <source>
        <dbReference type="ARBA" id="ARBA00023002"/>
    </source>
</evidence>
<comment type="similarity">
    <text evidence="2">Belongs to the nitronate monooxygenase family. NMO class I subfamily.</text>
</comment>
<evidence type="ECO:0000256" key="3">
    <source>
        <dbReference type="ARBA" id="ARBA00022575"/>
    </source>
</evidence>
<dbReference type="GO" id="GO:0004497">
    <property type="term" value="F:monooxygenase activity"/>
    <property type="evidence" value="ECO:0007669"/>
    <property type="project" value="UniProtKB-KW"/>
</dbReference>